<proteinExistence type="predicted"/>
<evidence type="ECO:0000259" key="4">
    <source>
        <dbReference type="PROSITE" id="PS01124"/>
    </source>
</evidence>
<keyword evidence="1" id="KW-0805">Transcription regulation</keyword>
<keyword evidence="2" id="KW-0238">DNA-binding</keyword>
<protein>
    <recommendedName>
        <fullName evidence="4">HTH araC/xylS-type domain-containing protein</fullName>
    </recommendedName>
</protein>
<feature type="domain" description="HTH araC/xylS-type" evidence="4">
    <location>
        <begin position="81"/>
        <end position="178"/>
    </location>
</feature>
<dbReference type="GO" id="GO:0043565">
    <property type="term" value="F:sequence-specific DNA binding"/>
    <property type="evidence" value="ECO:0007669"/>
    <property type="project" value="InterPro"/>
</dbReference>
<dbReference type="EMBL" id="VSSQ01073808">
    <property type="protein sequence ID" value="MPN24828.1"/>
    <property type="molecule type" value="Genomic_DNA"/>
</dbReference>
<evidence type="ECO:0000256" key="1">
    <source>
        <dbReference type="ARBA" id="ARBA00023015"/>
    </source>
</evidence>
<dbReference type="InterPro" id="IPR018060">
    <property type="entry name" value="HTH_AraC"/>
</dbReference>
<dbReference type="PANTHER" id="PTHR46796">
    <property type="entry name" value="HTH-TYPE TRANSCRIPTIONAL ACTIVATOR RHAS-RELATED"/>
    <property type="match status" value="1"/>
</dbReference>
<reference evidence="5" key="1">
    <citation type="submission" date="2019-08" db="EMBL/GenBank/DDBJ databases">
        <authorList>
            <person name="Kucharzyk K."/>
            <person name="Murdoch R.W."/>
            <person name="Higgins S."/>
            <person name="Loffler F."/>
        </authorList>
    </citation>
    <scope>NUCLEOTIDE SEQUENCE</scope>
</reference>
<dbReference type="SUPFAM" id="SSF46689">
    <property type="entry name" value="Homeodomain-like"/>
    <property type="match status" value="2"/>
</dbReference>
<comment type="caution">
    <text evidence="5">The sequence shown here is derived from an EMBL/GenBank/DDBJ whole genome shotgun (WGS) entry which is preliminary data.</text>
</comment>
<dbReference type="InterPro" id="IPR050204">
    <property type="entry name" value="AraC_XylS_family_regulators"/>
</dbReference>
<dbReference type="PANTHER" id="PTHR46796:SF2">
    <property type="entry name" value="TRANSCRIPTIONAL REGULATORY PROTEIN"/>
    <property type="match status" value="1"/>
</dbReference>
<keyword evidence="3" id="KW-0804">Transcription</keyword>
<evidence type="ECO:0000256" key="2">
    <source>
        <dbReference type="ARBA" id="ARBA00023125"/>
    </source>
</evidence>
<dbReference type="InterPro" id="IPR009057">
    <property type="entry name" value="Homeodomain-like_sf"/>
</dbReference>
<evidence type="ECO:0000313" key="5">
    <source>
        <dbReference type="EMBL" id="MPN24828.1"/>
    </source>
</evidence>
<gene>
    <name evidence="5" type="ORF">SDC9_172233</name>
</gene>
<dbReference type="GO" id="GO:0003700">
    <property type="term" value="F:DNA-binding transcription factor activity"/>
    <property type="evidence" value="ECO:0007669"/>
    <property type="project" value="InterPro"/>
</dbReference>
<dbReference type="PROSITE" id="PS01124">
    <property type="entry name" value="HTH_ARAC_FAMILY_2"/>
    <property type="match status" value="1"/>
</dbReference>
<accession>A0A645GD49</accession>
<dbReference type="AlphaFoldDB" id="A0A645GD49"/>
<dbReference type="Pfam" id="PF12833">
    <property type="entry name" value="HTH_18"/>
    <property type="match status" value="1"/>
</dbReference>
<sequence length="195" mass="21646">MIYVDPALVQQALGGRPLPFIEGGTTKNPRLLAASRHLLEQPCRHVDSVEATDTMIELALALQAASGKPRKSAPGDFQSAKTAHEFLSDSWQHPVSMAELSAVAGRDRWSVARDFRQFYGTSPSRFLLMRRLDAARRHILAGSALADVAASTGFADQAHMTRHFTQTFGISPARWRRTMQQARRTDTLRAQTFKT</sequence>
<dbReference type="SMART" id="SM00342">
    <property type="entry name" value="HTH_ARAC"/>
    <property type="match status" value="1"/>
</dbReference>
<dbReference type="Gene3D" id="1.10.10.60">
    <property type="entry name" value="Homeodomain-like"/>
    <property type="match status" value="1"/>
</dbReference>
<name>A0A645GD49_9ZZZZ</name>
<organism evidence="5">
    <name type="scientific">bioreactor metagenome</name>
    <dbReference type="NCBI Taxonomy" id="1076179"/>
    <lineage>
        <taxon>unclassified sequences</taxon>
        <taxon>metagenomes</taxon>
        <taxon>ecological metagenomes</taxon>
    </lineage>
</organism>
<evidence type="ECO:0000256" key="3">
    <source>
        <dbReference type="ARBA" id="ARBA00023163"/>
    </source>
</evidence>